<dbReference type="AlphaFoldDB" id="A0A318Y5X3"/>
<comment type="caution">
    <text evidence="2">The sequence shown here is derived from an EMBL/GenBank/DDBJ whole genome shotgun (WGS) entry which is preliminary data.</text>
</comment>
<keyword evidence="2" id="KW-0413">Isomerase</keyword>
<dbReference type="InterPro" id="IPR013022">
    <property type="entry name" value="Xyl_isomerase-like_TIM-brl"/>
</dbReference>
<gene>
    <name evidence="2" type="ORF">LY28_02058</name>
</gene>
<dbReference type="Pfam" id="PF01261">
    <property type="entry name" value="AP_endonuc_2"/>
    <property type="match status" value="1"/>
</dbReference>
<keyword evidence="3" id="KW-1185">Reference proteome</keyword>
<dbReference type="GO" id="GO:0016853">
    <property type="term" value="F:isomerase activity"/>
    <property type="evidence" value="ECO:0007669"/>
    <property type="project" value="UniProtKB-KW"/>
</dbReference>
<evidence type="ECO:0000313" key="2">
    <source>
        <dbReference type="EMBL" id="PYG87390.1"/>
    </source>
</evidence>
<feature type="domain" description="Xylose isomerase-like TIM barrel" evidence="1">
    <location>
        <begin position="95"/>
        <end position="282"/>
    </location>
</feature>
<dbReference type="InterPro" id="IPR036237">
    <property type="entry name" value="Xyl_isomerase-like_sf"/>
</dbReference>
<dbReference type="SUPFAM" id="SSF51658">
    <property type="entry name" value="Xylose isomerase-like"/>
    <property type="match status" value="1"/>
</dbReference>
<dbReference type="RefSeq" id="WP_110462091.1">
    <property type="nucleotide sequence ID" value="NZ_QKMR01000011.1"/>
</dbReference>
<sequence length="323" mass="38092">MLRLMNFSDSSYDLDRFSNDYRQINDFLKKHYLNGLEMIQCAQWKEELIPSSMIIGLHMRFWPIWLDFWRDDREELLRQFGDEASYVHYYGGRSKEALLEYYRSEIKAAGDMGVKYIVFHVSHVQLEHCYNYRFTYSDDEIIDAFIEMINEILDGVEADFDILLENQWWPGLTLLNKNAAVRLLEGIRYGKKGFMLDIGHLMNTNTELSSEEEAVEYTLMVLEQLEEVSGLIKGIHLNSSLSGEYVKRQINECTGYNVKDSFFDRYLKAFGHIARIDRHLPFMNPSIKRVIDFIKPEYLVYEFITGSYEELEQYAAAQNIVLD</sequence>
<organism evidence="2 3">
    <name type="scientific">Ruminiclostridium sufflavum DSM 19573</name>
    <dbReference type="NCBI Taxonomy" id="1121337"/>
    <lineage>
        <taxon>Bacteria</taxon>
        <taxon>Bacillati</taxon>
        <taxon>Bacillota</taxon>
        <taxon>Clostridia</taxon>
        <taxon>Eubacteriales</taxon>
        <taxon>Oscillospiraceae</taxon>
        <taxon>Ruminiclostridium</taxon>
    </lineage>
</organism>
<name>A0A318Y5X3_9FIRM</name>
<protein>
    <submittedName>
        <fullName evidence="2">Xylose isomerase-like TIM barrel protein</fullName>
    </submittedName>
</protein>
<accession>A0A318Y5X3</accession>
<evidence type="ECO:0000259" key="1">
    <source>
        <dbReference type="Pfam" id="PF01261"/>
    </source>
</evidence>
<reference evidence="2 3" key="1">
    <citation type="submission" date="2018-06" db="EMBL/GenBank/DDBJ databases">
        <title>Genomic Encyclopedia of Type Strains, Phase I: the one thousand microbial genomes (KMG-I) project.</title>
        <authorList>
            <person name="Kyrpides N."/>
        </authorList>
    </citation>
    <scope>NUCLEOTIDE SEQUENCE [LARGE SCALE GENOMIC DNA]</scope>
    <source>
        <strain evidence="2 3">DSM 19573</strain>
    </source>
</reference>
<proteinExistence type="predicted"/>
<dbReference type="OrthoDB" id="6253202at2"/>
<dbReference type="Gene3D" id="3.20.20.150">
    <property type="entry name" value="Divalent-metal-dependent TIM barrel enzymes"/>
    <property type="match status" value="1"/>
</dbReference>
<evidence type="ECO:0000313" key="3">
    <source>
        <dbReference type="Proteomes" id="UP000248132"/>
    </source>
</evidence>
<dbReference type="Proteomes" id="UP000248132">
    <property type="component" value="Unassembled WGS sequence"/>
</dbReference>
<dbReference type="EMBL" id="QKMR01000011">
    <property type="protein sequence ID" value="PYG87390.1"/>
    <property type="molecule type" value="Genomic_DNA"/>
</dbReference>